<dbReference type="GO" id="GO:0006998">
    <property type="term" value="P:nuclear envelope organization"/>
    <property type="evidence" value="ECO:0007669"/>
    <property type="project" value="InterPro"/>
</dbReference>
<accession>A0AB34KZM6</accession>
<dbReference type="Proteomes" id="UP000803884">
    <property type="component" value="Unassembled WGS sequence"/>
</dbReference>
<dbReference type="PANTHER" id="PTHR28136:SF1">
    <property type="entry name" value="NUCLEUS EXPORT PROTEIN BRL1"/>
    <property type="match status" value="1"/>
</dbReference>
<sequence>MSKRYHESPMDFEYQNGTGPLDARSPFAAVSMNSQRFPATPGAGRKRDMNAFDSPTRAGASRTTSPTKPLPPVPAFNSLFATPRKTTQDVTMEDSSAGETPKSPERQDDSEVGTPAERPPSKKESFFGRFKKQIYSPGRGEIPRGDIVQSKEKRIRRQRSREAQRQLAIQARYSMSGSGSEAENDDSELVIAPSRTVSPRKRSANYNSHNHQHTSEPPQTPQPAAKEPHWMSSLFTFIGAHPTVPHILTFYAQLAFNTFLLGACAYMIYCFWTAIQDDINKKAWDLSADIIANIADATENFRINGCASATRAPALKVQCDAWAKLMGQDPMKIARAKVSAHTFAEIFNSFVEPISYKAMLFTALLIFGCFATSNFAFGVLRNKAMEQQHQQAAAQHFWAPGPPPPTPQRSFSGMAAEGPGAYGGTPWHGKPALEPAPSRGFEIGDGQGSPRRRLIYN</sequence>
<dbReference type="Pfam" id="PF10104">
    <property type="entry name" value="Brr6_like_C_C"/>
    <property type="match status" value="1"/>
</dbReference>
<evidence type="ECO:0000256" key="2">
    <source>
        <dbReference type="SAM" id="Phobius"/>
    </source>
</evidence>
<dbReference type="PANTHER" id="PTHR28136">
    <property type="entry name" value="NUCLEUS EXPORT PROTEIN BRR6"/>
    <property type="match status" value="1"/>
</dbReference>
<feature type="region of interest" description="Disordered" evidence="1">
    <location>
        <begin position="1"/>
        <end position="226"/>
    </location>
</feature>
<feature type="transmembrane region" description="Helical" evidence="2">
    <location>
        <begin position="254"/>
        <end position="275"/>
    </location>
</feature>
<evidence type="ECO:0000313" key="4">
    <source>
        <dbReference type="EMBL" id="KAL1589222.1"/>
    </source>
</evidence>
<dbReference type="RefSeq" id="XP_069232327.1">
    <property type="nucleotide sequence ID" value="XM_069370861.1"/>
</dbReference>
<dbReference type="EMBL" id="JAAQHG020000005">
    <property type="protein sequence ID" value="KAL1589222.1"/>
    <property type="molecule type" value="Genomic_DNA"/>
</dbReference>
<dbReference type="GeneID" id="96003699"/>
<keyword evidence="2" id="KW-0472">Membrane</keyword>
<dbReference type="GO" id="GO:0055088">
    <property type="term" value="P:lipid homeostasis"/>
    <property type="evidence" value="ECO:0007669"/>
    <property type="project" value="InterPro"/>
</dbReference>
<evidence type="ECO:0000256" key="1">
    <source>
        <dbReference type="SAM" id="MobiDB-lite"/>
    </source>
</evidence>
<feature type="compositionally biased region" description="Basic and acidic residues" evidence="1">
    <location>
        <begin position="141"/>
        <end position="152"/>
    </location>
</feature>
<feature type="transmembrane region" description="Helical" evidence="2">
    <location>
        <begin position="358"/>
        <end position="380"/>
    </location>
</feature>
<keyword evidence="5" id="KW-1185">Reference proteome</keyword>
<feature type="compositionally biased region" description="Polar residues" evidence="1">
    <location>
        <begin position="84"/>
        <end position="98"/>
    </location>
</feature>
<feature type="region of interest" description="Disordered" evidence="1">
    <location>
        <begin position="391"/>
        <end position="457"/>
    </location>
</feature>
<feature type="domain" description="Brl1/Brr6" evidence="3">
    <location>
        <begin position="248"/>
        <end position="381"/>
    </location>
</feature>
<dbReference type="SMART" id="SM01042">
    <property type="entry name" value="Brr6_like_C_C"/>
    <property type="match status" value="1"/>
</dbReference>
<comment type="caution">
    <text evidence="4">The sequence shown here is derived from an EMBL/GenBank/DDBJ whole genome shotgun (WGS) entry which is preliminary data.</text>
</comment>
<reference evidence="4 5" key="1">
    <citation type="journal article" date="2020" name="Microbiol. Resour. Announc.">
        <title>Draft Genome Sequence of a Cladosporium Species Isolated from the Mesophotic Ascidian Didemnum maculosum.</title>
        <authorList>
            <person name="Gioti A."/>
            <person name="Siaperas R."/>
            <person name="Nikolaivits E."/>
            <person name="Le Goff G."/>
            <person name="Ouazzani J."/>
            <person name="Kotoulas G."/>
            <person name="Topakas E."/>
        </authorList>
    </citation>
    <scope>NUCLEOTIDE SEQUENCE [LARGE SCALE GENOMIC DNA]</scope>
    <source>
        <strain evidence="4 5">TM138-S3</strain>
    </source>
</reference>
<keyword evidence="2" id="KW-0812">Transmembrane</keyword>
<dbReference type="GO" id="GO:0031965">
    <property type="term" value="C:nuclear membrane"/>
    <property type="evidence" value="ECO:0007669"/>
    <property type="project" value="InterPro"/>
</dbReference>
<evidence type="ECO:0000313" key="5">
    <source>
        <dbReference type="Proteomes" id="UP000803884"/>
    </source>
</evidence>
<evidence type="ECO:0000259" key="3">
    <source>
        <dbReference type="SMART" id="SM01042"/>
    </source>
</evidence>
<proteinExistence type="predicted"/>
<name>A0AB34KZM6_9PEZI</name>
<keyword evidence="2" id="KW-1133">Transmembrane helix</keyword>
<dbReference type="InterPro" id="IPR018767">
    <property type="entry name" value="Brl1/Brr6_dom"/>
</dbReference>
<organism evidence="4 5">
    <name type="scientific">Cladosporium halotolerans</name>
    <dbReference type="NCBI Taxonomy" id="1052096"/>
    <lineage>
        <taxon>Eukaryota</taxon>
        <taxon>Fungi</taxon>
        <taxon>Dikarya</taxon>
        <taxon>Ascomycota</taxon>
        <taxon>Pezizomycotina</taxon>
        <taxon>Dothideomycetes</taxon>
        <taxon>Dothideomycetidae</taxon>
        <taxon>Cladosporiales</taxon>
        <taxon>Cladosporiaceae</taxon>
        <taxon>Cladosporium</taxon>
    </lineage>
</organism>
<gene>
    <name evidence="4" type="ORF">WHR41_02255</name>
</gene>
<dbReference type="InterPro" id="IPR040202">
    <property type="entry name" value="Brl1/Brr6"/>
</dbReference>
<dbReference type="AlphaFoldDB" id="A0AB34KZM6"/>
<protein>
    <recommendedName>
        <fullName evidence="3">Brl1/Brr6 domain-containing protein</fullName>
    </recommendedName>
</protein>